<dbReference type="GeneID" id="54365762"/>
<organism evidence="9">
    <name type="scientific">Dissoconium aciculare CBS 342.82</name>
    <dbReference type="NCBI Taxonomy" id="1314786"/>
    <lineage>
        <taxon>Eukaryota</taxon>
        <taxon>Fungi</taxon>
        <taxon>Dikarya</taxon>
        <taxon>Ascomycota</taxon>
        <taxon>Pezizomycotina</taxon>
        <taxon>Dothideomycetes</taxon>
        <taxon>Dothideomycetidae</taxon>
        <taxon>Mycosphaerellales</taxon>
        <taxon>Dissoconiaceae</taxon>
        <taxon>Dissoconium</taxon>
    </lineage>
</organism>
<reference evidence="9" key="2">
    <citation type="submission" date="2020-04" db="EMBL/GenBank/DDBJ databases">
        <authorList>
            <consortium name="NCBI Genome Project"/>
        </authorList>
    </citation>
    <scope>NUCLEOTIDE SEQUENCE</scope>
    <source>
        <strain evidence="9">CBS 342.82</strain>
    </source>
</reference>
<dbReference type="RefSeq" id="XP_033456415.1">
    <property type="nucleotide sequence ID" value="XM_033607963.1"/>
</dbReference>
<keyword evidence="3" id="KW-0677">Repeat</keyword>
<gene>
    <name evidence="9" type="ORF">K489DRAFT_412713</name>
</gene>
<evidence type="ECO:0000256" key="1">
    <source>
        <dbReference type="ARBA" id="ARBA00008075"/>
    </source>
</evidence>
<evidence type="ECO:0000313" key="9">
    <source>
        <dbReference type="RefSeq" id="XP_033456415.1"/>
    </source>
</evidence>
<proteinExistence type="inferred from homology"/>
<feature type="compositionally biased region" description="Low complexity" evidence="7">
    <location>
        <begin position="374"/>
        <end position="384"/>
    </location>
</feature>
<dbReference type="Pfam" id="PF00400">
    <property type="entry name" value="WD40"/>
    <property type="match status" value="2"/>
</dbReference>
<sequence>MPESEYFPRIQSCTRLGSNHRIYDAKFYPFALPDNDHIFAAVAETDMYDGSPASYNSLVWTRDSTTGNPLLCMAGSRPKQIKICDVESGHIVRELSGHGRGINDLAVSPLSTDYLASCAEDGTIRLWNLSPEYAEQPCVALLGGGGHKQPILAIHFHPNGRWLLSGGIDTAVALWAVPSQEELANRRKTTKDPLIVYYPHFFSEEVHSNYVDSLAFYGDLIISRAASDPKIRKTINEILIWKIDGFDSDDPTPTEPAIPIVGKSTLSSFPHEQGFHGFRRIATLSMPSTERFYQRFGLFHKPGKRPLLAMGNHVSRFYFFDLQKLEEGTDIREYASKSKRGGYRGGRKQTRPTAAGIATSTTAASRSSEDVNMTGTPETNTTPTVPERILELGDPFQMRKPDHTVTADTKLSARMHFGTSQIAWSPDGTWMVGVGDYGMMTMFHRSQATVGK</sequence>
<dbReference type="PROSITE" id="PS00678">
    <property type="entry name" value="WD_REPEATS_1"/>
    <property type="match status" value="1"/>
</dbReference>
<dbReference type="InterPro" id="IPR051243">
    <property type="entry name" value="PcG_WD-repeat"/>
</dbReference>
<evidence type="ECO:0000256" key="4">
    <source>
        <dbReference type="ARBA" id="ARBA00023015"/>
    </source>
</evidence>
<reference evidence="9" key="3">
    <citation type="submission" date="2025-08" db="UniProtKB">
        <authorList>
            <consortium name="RefSeq"/>
        </authorList>
    </citation>
    <scope>IDENTIFICATION</scope>
    <source>
        <strain evidence="9">CBS 342.82</strain>
    </source>
</reference>
<evidence type="ECO:0000256" key="6">
    <source>
        <dbReference type="PROSITE-ProRule" id="PRU00221"/>
    </source>
</evidence>
<accession>A0A6J3LVS2</accession>
<comment type="similarity">
    <text evidence="1">Belongs to the WD repeat ESC family.</text>
</comment>
<evidence type="ECO:0000256" key="7">
    <source>
        <dbReference type="SAM" id="MobiDB-lite"/>
    </source>
</evidence>
<keyword evidence="5" id="KW-0804">Transcription</keyword>
<name>A0A6J3LVS2_9PEZI</name>
<feature type="compositionally biased region" description="Low complexity" evidence="7">
    <location>
        <begin position="353"/>
        <end position="366"/>
    </location>
</feature>
<evidence type="ECO:0000313" key="8">
    <source>
        <dbReference type="Proteomes" id="UP000504637"/>
    </source>
</evidence>
<feature type="compositionally biased region" description="Basic residues" evidence="7">
    <location>
        <begin position="338"/>
        <end position="350"/>
    </location>
</feature>
<protein>
    <submittedName>
        <fullName evidence="9">WD40 repeat-like protein</fullName>
    </submittedName>
</protein>
<dbReference type="SMART" id="SM00320">
    <property type="entry name" value="WD40"/>
    <property type="match status" value="3"/>
</dbReference>
<dbReference type="PROSITE" id="PS50294">
    <property type="entry name" value="WD_REPEATS_REGION"/>
    <property type="match status" value="2"/>
</dbReference>
<feature type="region of interest" description="Disordered" evidence="7">
    <location>
        <begin position="338"/>
        <end position="384"/>
    </location>
</feature>
<dbReference type="Proteomes" id="UP000504637">
    <property type="component" value="Unplaced"/>
</dbReference>
<evidence type="ECO:0000256" key="2">
    <source>
        <dbReference type="ARBA" id="ARBA00022574"/>
    </source>
</evidence>
<reference evidence="9" key="1">
    <citation type="submission" date="2020-01" db="EMBL/GenBank/DDBJ databases">
        <authorList>
            <consortium name="DOE Joint Genome Institute"/>
            <person name="Haridas S."/>
            <person name="Albert R."/>
            <person name="Binder M."/>
            <person name="Bloem J."/>
            <person name="Labutti K."/>
            <person name="Salamov A."/>
            <person name="Andreopoulos B."/>
            <person name="Baker S.E."/>
            <person name="Barry K."/>
            <person name="Bills G."/>
            <person name="Bluhm B.H."/>
            <person name="Cannon C."/>
            <person name="Castanera R."/>
            <person name="Culley D.E."/>
            <person name="Daum C."/>
            <person name="Ezra D."/>
            <person name="Gonzalez J.B."/>
            <person name="Henrissat B."/>
            <person name="Kuo A."/>
            <person name="Liang C."/>
            <person name="Lipzen A."/>
            <person name="Lutzoni F."/>
            <person name="Magnuson J."/>
            <person name="Mondo S."/>
            <person name="Nolan M."/>
            <person name="Ohm R."/>
            <person name="Pangilinan J."/>
            <person name="Park H.-J."/>
            <person name="Ramirez L."/>
            <person name="Alfaro M."/>
            <person name="Sun H."/>
            <person name="Tritt A."/>
            <person name="Yoshinaga Y."/>
            <person name="Zwiers L.-H."/>
            <person name="Turgeon B.G."/>
            <person name="Goodwin S.B."/>
            <person name="Spatafora J.W."/>
            <person name="Crous P.W."/>
            <person name="Grigoriev I.V."/>
        </authorList>
    </citation>
    <scope>NUCLEOTIDE SEQUENCE</scope>
    <source>
        <strain evidence="9">CBS 342.82</strain>
    </source>
</reference>
<feature type="repeat" description="WD" evidence="6">
    <location>
        <begin position="95"/>
        <end position="130"/>
    </location>
</feature>
<dbReference type="PANTHER" id="PTHR10253">
    <property type="entry name" value="POLYCOMB PROTEIN"/>
    <property type="match status" value="1"/>
</dbReference>
<dbReference type="Gene3D" id="2.130.10.10">
    <property type="entry name" value="YVTN repeat-like/Quinoprotein amine dehydrogenase"/>
    <property type="match status" value="1"/>
</dbReference>
<dbReference type="InterPro" id="IPR036322">
    <property type="entry name" value="WD40_repeat_dom_sf"/>
</dbReference>
<dbReference type="InterPro" id="IPR015943">
    <property type="entry name" value="WD40/YVTN_repeat-like_dom_sf"/>
</dbReference>
<keyword evidence="4" id="KW-0805">Transcription regulation</keyword>
<dbReference type="InterPro" id="IPR001680">
    <property type="entry name" value="WD40_rpt"/>
</dbReference>
<dbReference type="AlphaFoldDB" id="A0A6J3LVS2"/>
<evidence type="ECO:0000256" key="3">
    <source>
        <dbReference type="ARBA" id="ARBA00022737"/>
    </source>
</evidence>
<dbReference type="InterPro" id="IPR019775">
    <property type="entry name" value="WD40_repeat_CS"/>
</dbReference>
<dbReference type="PROSITE" id="PS50082">
    <property type="entry name" value="WD_REPEATS_2"/>
    <property type="match status" value="2"/>
</dbReference>
<evidence type="ECO:0000256" key="5">
    <source>
        <dbReference type="ARBA" id="ARBA00023163"/>
    </source>
</evidence>
<keyword evidence="8" id="KW-1185">Reference proteome</keyword>
<keyword evidence="2 6" id="KW-0853">WD repeat</keyword>
<dbReference type="SUPFAM" id="SSF50978">
    <property type="entry name" value="WD40 repeat-like"/>
    <property type="match status" value="1"/>
</dbReference>
<feature type="repeat" description="WD" evidence="6">
    <location>
        <begin position="144"/>
        <end position="185"/>
    </location>
</feature>
<dbReference type="OrthoDB" id="7318948at2759"/>